<reference evidence="2" key="1">
    <citation type="submission" date="2013-02" db="EMBL/GenBank/DDBJ databases">
        <authorList>
            <person name="Hughes D."/>
        </authorList>
    </citation>
    <scope>NUCLEOTIDE SEQUENCE</scope>
    <source>
        <strain>Durham</strain>
        <strain evidence="2">NC isolate 2 -- Noor lab</strain>
    </source>
</reference>
<organism evidence="1 2">
    <name type="scientific">Megaselia scalaris</name>
    <name type="common">Humpbacked fly</name>
    <name type="synonym">Phora scalaris</name>
    <dbReference type="NCBI Taxonomy" id="36166"/>
    <lineage>
        <taxon>Eukaryota</taxon>
        <taxon>Metazoa</taxon>
        <taxon>Ecdysozoa</taxon>
        <taxon>Arthropoda</taxon>
        <taxon>Hexapoda</taxon>
        <taxon>Insecta</taxon>
        <taxon>Pterygota</taxon>
        <taxon>Neoptera</taxon>
        <taxon>Endopterygota</taxon>
        <taxon>Diptera</taxon>
        <taxon>Brachycera</taxon>
        <taxon>Muscomorpha</taxon>
        <taxon>Platypezoidea</taxon>
        <taxon>Phoridae</taxon>
        <taxon>Megaseliini</taxon>
        <taxon>Megaselia</taxon>
    </lineage>
</organism>
<proteinExistence type="predicted"/>
<accession>T1H1A9</accession>
<name>T1H1A9_MEGSC</name>
<keyword evidence="2" id="KW-1185">Reference proteome</keyword>
<dbReference type="EMBL" id="CAQQ02377899">
    <property type="status" value="NOT_ANNOTATED_CDS"/>
    <property type="molecule type" value="Genomic_DNA"/>
</dbReference>
<dbReference type="AlphaFoldDB" id="T1H1A9"/>
<reference evidence="1" key="2">
    <citation type="submission" date="2015-06" db="UniProtKB">
        <authorList>
            <consortium name="EnsemblMetazoa"/>
        </authorList>
    </citation>
    <scope>IDENTIFICATION</scope>
</reference>
<protein>
    <submittedName>
        <fullName evidence="1">Uncharacterized protein</fullName>
    </submittedName>
</protein>
<evidence type="ECO:0000313" key="2">
    <source>
        <dbReference type="Proteomes" id="UP000015102"/>
    </source>
</evidence>
<sequence length="69" mass="7773">MKGTQFLLSGTFSTPRGLRFASRLKKRTPPGVGQVFGSSLPTKKKNTFLSNEVILYRLRFAPHELAYKT</sequence>
<dbReference type="EnsemblMetazoa" id="MESCA009966-RA">
    <property type="protein sequence ID" value="MESCA009966-PA"/>
    <property type="gene ID" value="MESCA009966"/>
</dbReference>
<dbReference type="Proteomes" id="UP000015102">
    <property type="component" value="Unassembled WGS sequence"/>
</dbReference>
<evidence type="ECO:0000313" key="1">
    <source>
        <dbReference type="EnsemblMetazoa" id="MESCA009966-PA"/>
    </source>
</evidence>
<dbReference type="HOGENOM" id="CLU_2778734_0_0_1"/>
<dbReference type="EMBL" id="CAQQ02377898">
    <property type="status" value="NOT_ANNOTATED_CDS"/>
    <property type="molecule type" value="Genomic_DNA"/>
</dbReference>